<dbReference type="Proteomes" id="UP000273044">
    <property type="component" value="Chromosome"/>
</dbReference>
<proteinExistence type="inferred from homology"/>
<reference evidence="3 4" key="1">
    <citation type="submission" date="2018-12" db="EMBL/GenBank/DDBJ databases">
        <authorList>
            <consortium name="Pathogen Informatics"/>
        </authorList>
    </citation>
    <scope>NUCLEOTIDE SEQUENCE [LARGE SCALE GENOMIC DNA]</scope>
    <source>
        <strain evidence="3 4">NCTC12967</strain>
    </source>
</reference>
<dbReference type="InterPro" id="IPR050922">
    <property type="entry name" value="LytR/CpsA/Psr_CW_biosynth"/>
</dbReference>
<evidence type="ECO:0000259" key="2">
    <source>
        <dbReference type="Pfam" id="PF03816"/>
    </source>
</evidence>
<dbReference type="EMBL" id="LR134406">
    <property type="protein sequence ID" value="VEH70651.1"/>
    <property type="molecule type" value="Genomic_DNA"/>
</dbReference>
<sequence length="292" mass="31190">MLILAVVVGLVTAGALLNARANRLDVRLHASRNDGRTLLVVGIDDRSLAPEGTTDFGELGDEHGARADLILALHRQGGQIRAASIPRDLVVEVAPNEYDRLATSWLRGPQAFVDGLCRSLAMPVDHVVVVNLRGFVTLVDAVGGVDVTLEHPLRDEHAHIDLPAGTQRLDGRTALGFVRSRQGEILVDGTWTADPEGAAGRQRRGGEVFRALQGRLPRNPVTLYSLAWRTLPETSLSDGTSLLDLAGFRDLPGDFARIPVEGGRDADDWVATVNDQTRAALAETGLAGGCSV</sequence>
<evidence type="ECO:0000256" key="1">
    <source>
        <dbReference type="ARBA" id="ARBA00006068"/>
    </source>
</evidence>
<evidence type="ECO:0000313" key="4">
    <source>
        <dbReference type="Proteomes" id="UP000273044"/>
    </source>
</evidence>
<accession>A0A3S4U106</accession>
<feature type="domain" description="Cell envelope-related transcriptional attenuator" evidence="2">
    <location>
        <begin position="69"/>
        <end position="184"/>
    </location>
</feature>
<dbReference type="NCBIfam" id="TIGR00350">
    <property type="entry name" value="lytR_cpsA_psr"/>
    <property type="match status" value="1"/>
</dbReference>
<evidence type="ECO:0000313" key="3">
    <source>
        <dbReference type="EMBL" id="VEH70651.1"/>
    </source>
</evidence>
<dbReference type="AlphaFoldDB" id="A0A3S4U106"/>
<dbReference type="InterPro" id="IPR004474">
    <property type="entry name" value="LytR_CpsA_psr"/>
</dbReference>
<organism evidence="3 4">
    <name type="scientific">Arachnia propionica</name>
    <dbReference type="NCBI Taxonomy" id="1750"/>
    <lineage>
        <taxon>Bacteria</taxon>
        <taxon>Bacillati</taxon>
        <taxon>Actinomycetota</taxon>
        <taxon>Actinomycetes</taxon>
        <taxon>Propionibacteriales</taxon>
        <taxon>Propionibacteriaceae</taxon>
        <taxon>Arachnia</taxon>
    </lineage>
</organism>
<keyword evidence="4" id="KW-1185">Reference proteome</keyword>
<name>A0A3S4U106_9ACTN</name>
<protein>
    <submittedName>
        <fullName evidence="3">Transcriptional regulator ywtF</fullName>
    </submittedName>
</protein>
<dbReference type="PANTHER" id="PTHR33392">
    <property type="entry name" value="POLYISOPRENYL-TEICHOIC ACID--PEPTIDOGLYCAN TEICHOIC ACID TRANSFERASE TAGU"/>
    <property type="match status" value="1"/>
</dbReference>
<dbReference type="PANTHER" id="PTHR33392:SF6">
    <property type="entry name" value="POLYISOPRENYL-TEICHOIC ACID--PEPTIDOGLYCAN TEICHOIC ACID TRANSFERASE TAGU"/>
    <property type="match status" value="1"/>
</dbReference>
<dbReference type="Pfam" id="PF03816">
    <property type="entry name" value="LytR_cpsA_psr"/>
    <property type="match status" value="1"/>
</dbReference>
<comment type="similarity">
    <text evidence="1">Belongs to the LytR/CpsA/Psr (LCP) family.</text>
</comment>
<dbReference type="Gene3D" id="3.40.630.190">
    <property type="entry name" value="LCP protein"/>
    <property type="match status" value="1"/>
</dbReference>
<gene>
    <name evidence="3" type="primary">ywtF</name>
    <name evidence="3" type="ORF">NCTC12967_01953</name>
</gene>